<dbReference type="PRINTS" id="PR00260">
    <property type="entry name" value="CHEMTRNSDUCR"/>
</dbReference>
<evidence type="ECO:0000256" key="9">
    <source>
        <dbReference type="PROSITE-ProRule" id="PRU00284"/>
    </source>
</evidence>
<evidence type="ECO:0000259" key="12">
    <source>
        <dbReference type="PROSITE" id="PS50111"/>
    </source>
</evidence>
<dbReference type="InterPro" id="IPR004090">
    <property type="entry name" value="Chemotax_Me-accpt_rcpt"/>
</dbReference>
<reference evidence="13 14" key="1">
    <citation type="submission" date="2016-12" db="EMBL/GenBank/DDBJ databases">
        <title>Draft genome sequences of strains Salinicola socius SMB35, Salinicola sp. MH3R3-1 and Chromohalobacter sp. SMB17 from the Verkhnekamsk potash mining region of Russia.</title>
        <authorList>
            <person name="Mavrodi D.V."/>
            <person name="Olsson B.E."/>
            <person name="Korsakova E.S."/>
            <person name="Pyankova A."/>
            <person name="Mavrodi O.V."/>
            <person name="Plotnikova E.G."/>
        </authorList>
    </citation>
    <scope>NUCLEOTIDE SEQUENCE [LARGE SCALE GENOMIC DNA]</scope>
    <source>
        <strain evidence="13 14">SMB35</strain>
    </source>
</reference>
<feature type="domain" description="Methyl-accepting transducer" evidence="12">
    <location>
        <begin position="271"/>
        <end position="500"/>
    </location>
</feature>
<evidence type="ECO:0000256" key="8">
    <source>
        <dbReference type="ARBA" id="ARBA00029447"/>
    </source>
</evidence>
<keyword evidence="14" id="KW-1185">Reference proteome</keyword>
<keyword evidence="3" id="KW-0145">Chemotaxis</keyword>
<dbReference type="Pfam" id="PF17200">
    <property type="entry name" value="sCache_2"/>
    <property type="match status" value="1"/>
</dbReference>
<dbReference type="GO" id="GO:0004888">
    <property type="term" value="F:transmembrane signaling receptor activity"/>
    <property type="evidence" value="ECO:0007669"/>
    <property type="project" value="InterPro"/>
</dbReference>
<dbReference type="GO" id="GO:0007165">
    <property type="term" value="P:signal transduction"/>
    <property type="evidence" value="ECO:0007669"/>
    <property type="project" value="UniProtKB-KW"/>
</dbReference>
<organism evidence="13 14">
    <name type="scientific">Salinicola socius</name>
    <dbReference type="NCBI Taxonomy" id="404433"/>
    <lineage>
        <taxon>Bacteria</taxon>
        <taxon>Pseudomonadati</taxon>
        <taxon>Pseudomonadota</taxon>
        <taxon>Gammaproteobacteria</taxon>
        <taxon>Oceanospirillales</taxon>
        <taxon>Halomonadaceae</taxon>
        <taxon>Salinicola</taxon>
    </lineage>
</organism>
<accession>A0A1Q8SPN6</accession>
<evidence type="ECO:0000256" key="7">
    <source>
        <dbReference type="ARBA" id="ARBA00023224"/>
    </source>
</evidence>
<dbReference type="Proteomes" id="UP000186878">
    <property type="component" value="Unassembled WGS sequence"/>
</dbReference>
<dbReference type="EMBL" id="MSDO01000022">
    <property type="protein sequence ID" value="OLO03356.1"/>
    <property type="molecule type" value="Genomic_DNA"/>
</dbReference>
<dbReference type="PANTHER" id="PTHR43531:SF11">
    <property type="entry name" value="METHYL-ACCEPTING CHEMOTAXIS PROTEIN 3"/>
    <property type="match status" value="1"/>
</dbReference>
<keyword evidence="6 11" id="KW-0472">Membrane</keyword>
<proteinExistence type="inferred from homology"/>
<evidence type="ECO:0000256" key="4">
    <source>
        <dbReference type="ARBA" id="ARBA00022692"/>
    </source>
</evidence>
<dbReference type="InterPro" id="IPR004089">
    <property type="entry name" value="MCPsignal_dom"/>
</dbReference>
<evidence type="ECO:0000256" key="2">
    <source>
        <dbReference type="ARBA" id="ARBA00022475"/>
    </source>
</evidence>
<dbReference type="SMART" id="SM01049">
    <property type="entry name" value="Cache_2"/>
    <property type="match status" value="1"/>
</dbReference>
<feature type="transmembrane region" description="Helical" evidence="11">
    <location>
        <begin position="188"/>
        <end position="210"/>
    </location>
</feature>
<evidence type="ECO:0000256" key="6">
    <source>
        <dbReference type="ARBA" id="ARBA00023136"/>
    </source>
</evidence>
<dbReference type="PROSITE" id="PS50111">
    <property type="entry name" value="CHEMOTAXIS_TRANSDUC_2"/>
    <property type="match status" value="1"/>
</dbReference>
<name>A0A1Q8SPN6_9GAMM</name>
<evidence type="ECO:0000313" key="13">
    <source>
        <dbReference type="EMBL" id="OLO03356.1"/>
    </source>
</evidence>
<dbReference type="GO" id="GO:0006935">
    <property type="term" value="P:chemotaxis"/>
    <property type="evidence" value="ECO:0007669"/>
    <property type="project" value="UniProtKB-KW"/>
</dbReference>
<comment type="subcellular location">
    <subcellularLocation>
        <location evidence="1">Cell membrane</location>
        <topology evidence="1">Multi-pass membrane protein</topology>
    </subcellularLocation>
</comment>
<dbReference type="FunFam" id="1.10.287.950:FF:000001">
    <property type="entry name" value="Methyl-accepting chemotaxis sensory transducer"/>
    <property type="match status" value="1"/>
</dbReference>
<feature type="transmembrane region" description="Helical" evidence="11">
    <location>
        <begin position="12"/>
        <end position="33"/>
    </location>
</feature>
<comment type="similarity">
    <text evidence="8">Belongs to the methyl-accepting chemotaxis (MCP) protein family.</text>
</comment>
<feature type="region of interest" description="Disordered" evidence="10">
    <location>
        <begin position="517"/>
        <end position="544"/>
    </location>
</feature>
<dbReference type="RefSeq" id="WP_075570958.1">
    <property type="nucleotide sequence ID" value="NZ_MSDO01000022.1"/>
</dbReference>
<gene>
    <name evidence="13" type="ORF">BTW07_14845</name>
</gene>
<evidence type="ECO:0000256" key="11">
    <source>
        <dbReference type="SAM" id="Phobius"/>
    </source>
</evidence>
<dbReference type="SUPFAM" id="SSF58104">
    <property type="entry name" value="Methyl-accepting chemotaxis protein (MCP) signaling domain"/>
    <property type="match status" value="1"/>
</dbReference>
<comment type="caution">
    <text evidence="13">The sequence shown here is derived from an EMBL/GenBank/DDBJ whole genome shotgun (WGS) entry which is preliminary data.</text>
</comment>
<dbReference type="PANTHER" id="PTHR43531">
    <property type="entry name" value="PROTEIN ICFG"/>
    <property type="match status" value="1"/>
</dbReference>
<dbReference type="GO" id="GO:0005886">
    <property type="term" value="C:plasma membrane"/>
    <property type="evidence" value="ECO:0007669"/>
    <property type="project" value="UniProtKB-SubCell"/>
</dbReference>
<dbReference type="CDD" id="cd11386">
    <property type="entry name" value="MCP_signal"/>
    <property type="match status" value="1"/>
</dbReference>
<dbReference type="SMART" id="SM00283">
    <property type="entry name" value="MA"/>
    <property type="match status" value="1"/>
</dbReference>
<evidence type="ECO:0000256" key="3">
    <source>
        <dbReference type="ARBA" id="ARBA00022500"/>
    </source>
</evidence>
<keyword evidence="4 11" id="KW-0812">Transmembrane</keyword>
<dbReference type="Pfam" id="PF00015">
    <property type="entry name" value="MCPsignal"/>
    <property type="match status" value="1"/>
</dbReference>
<dbReference type="AlphaFoldDB" id="A0A1Q8SPN6"/>
<protein>
    <recommendedName>
        <fullName evidence="12">Methyl-accepting transducer domain-containing protein</fullName>
    </recommendedName>
</protein>
<dbReference type="OrthoDB" id="2489132at2"/>
<evidence type="ECO:0000256" key="1">
    <source>
        <dbReference type="ARBA" id="ARBA00004651"/>
    </source>
</evidence>
<dbReference type="InterPro" id="IPR033480">
    <property type="entry name" value="sCache_2"/>
</dbReference>
<feature type="compositionally biased region" description="Basic and acidic residues" evidence="10">
    <location>
        <begin position="532"/>
        <end position="544"/>
    </location>
</feature>
<dbReference type="Gene3D" id="3.30.450.20">
    <property type="entry name" value="PAS domain"/>
    <property type="match status" value="1"/>
</dbReference>
<keyword evidence="5 11" id="KW-1133">Transmembrane helix</keyword>
<keyword evidence="7 9" id="KW-0807">Transducer</keyword>
<sequence>MLNFREWTMRRKLWTTLGLMWVGLILVAGWSLYSMRENLLEQRIQSLQYFIGSAKQLVDSYVSDAESGELSEADAKQQARHALSNMGFGADGYIFVFDSNLEVVEHPRRAVGDNMRDYQDPNGVYLYREMLAAAQQPGGGLVHYASRRSEGGEMYDKLSYVMRVPQWDWQIATGVYVDDIDAVLADGAVVYLALIAAIGTLLSLIVAWVIRNVLSRLGGDPAHARNSIQKIAEGDFSQALVLKSKDTDSLLFAIESMRQGLSRTFADVRASAEWVNVGAGQIASGNQDLAVRTDQQSAAIVETASSMEQLTQTVRHNADNAETATKAAAQTRQRAQQGGEMMRDIETTMAQIQDGSRQMAEIVDMIDNIAFQTNILALNASVEAARAGSAGRGFAVVAEEVRNLASRSADASREIRKLITGSGEQVNSGATLIEQAGRAMEEIVSSVASVSGLMEEIANASREQRSGIEQVNQAITELDQVTSQNAALVQQTANASQSLVSQAQKLESALEHYRVAAGDGSSEAGLTQWRPSADRAHQRLEQPA</sequence>
<dbReference type="Gene3D" id="1.10.287.950">
    <property type="entry name" value="Methyl-accepting chemotaxis protein"/>
    <property type="match status" value="1"/>
</dbReference>
<evidence type="ECO:0000313" key="14">
    <source>
        <dbReference type="Proteomes" id="UP000186878"/>
    </source>
</evidence>
<dbReference type="STRING" id="404433.BTW07_14845"/>
<keyword evidence="2" id="KW-1003">Cell membrane</keyword>
<evidence type="ECO:0000256" key="10">
    <source>
        <dbReference type="SAM" id="MobiDB-lite"/>
    </source>
</evidence>
<dbReference type="InterPro" id="IPR051310">
    <property type="entry name" value="MCP_chemotaxis"/>
</dbReference>
<evidence type="ECO:0000256" key="5">
    <source>
        <dbReference type="ARBA" id="ARBA00022989"/>
    </source>
</evidence>